<feature type="binding site" description="distal binding residue" evidence="8">
    <location>
        <position position="47"/>
    </location>
    <ligand>
        <name>heme</name>
        <dbReference type="ChEBI" id="CHEBI:30413"/>
    </ligand>
    <ligandPart>
        <name>Fe</name>
        <dbReference type="ChEBI" id="CHEBI:18248"/>
    </ligandPart>
</feature>
<dbReference type="CDD" id="cd00454">
    <property type="entry name" value="TrHb1_N"/>
    <property type="match status" value="1"/>
</dbReference>
<dbReference type="AlphaFoldDB" id="A0A7X3K122"/>
<dbReference type="RefSeq" id="WP_157338095.1">
    <property type="nucleotide sequence ID" value="NZ_RHLK01000014.1"/>
</dbReference>
<name>A0A7X3K122_9BACL</name>
<dbReference type="GO" id="GO:0046872">
    <property type="term" value="F:metal ion binding"/>
    <property type="evidence" value="ECO:0007669"/>
    <property type="project" value="UniProtKB-UniRule"/>
</dbReference>
<protein>
    <recommendedName>
        <fullName evidence="6">Group 1 truncated hemoglobin</fullName>
    </recommendedName>
</protein>
<feature type="binding site" description="proximal binding residue" evidence="7">
    <location>
        <position position="70"/>
    </location>
    <ligand>
        <name>heme</name>
        <dbReference type="ChEBI" id="CHEBI:30413"/>
    </ligand>
    <ligandPart>
        <name>Fe</name>
        <dbReference type="ChEBI" id="CHEBI:18248"/>
    </ligandPart>
</feature>
<evidence type="ECO:0000256" key="2">
    <source>
        <dbReference type="ARBA" id="ARBA00022448"/>
    </source>
</evidence>
<reference evidence="9 10" key="1">
    <citation type="journal article" date="2019" name="Microorganisms">
        <title>Paenibacillus lutrae sp. nov., A Chitinolytic Species Isolated from A River Otter in Castril Natural Park, Granada, Spain.</title>
        <authorList>
            <person name="Rodriguez M."/>
            <person name="Reina J.C."/>
            <person name="Bejar V."/>
            <person name="Llamas I."/>
        </authorList>
    </citation>
    <scope>NUCLEOTIDE SEQUENCE [LARGE SCALE GENOMIC DNA]</scope>
    <source>
        <strain evidence="9 10">N10</strain>
    </source>
</reference>
<dbReference type="SUPFAM" id="SSF46458">
    <property type="entry name" value="Globin-like"/>
    <property type="match status" value="1"/>
</dbReference>
<dbReference type="PIRSF" id="PIRSF002030">
    <property type="entry name" value="Globin_Protozoa/Cyanobacteria"/>
    <property type="match status" value="1"/>
</dbReference>
<comment type="cofactor">
    <cofactor evidence="7">
        <name>heme</name>
        <dbReference type="ChEBI" id="CHEBI:30413"/>
    </cofactor>
    <text evidence="7">Binds 1 heme group per subunit.</text>
</comment>
<dbReference type="Proteomes" id="UP000490800">
    <property type="component" value="Unassembled WGS sequence"/>
</dbReference>
<dbReference type="GO" id="GO:0019825">
    <property type="term" value="F:oxygen binding"/>
    <property type="evidence" value="ECO:0007669"/>
    <property type="project" value="InterPro"/>
</dbReference>
<dbReference type="OrthoDB" id="9795814at2"/>
<evidence type="ECO:0000313" key="10">
    <source>
        <dbReference type="Proteomes" id="UP000490800"/>
    </source>
</evidence>
<dbReference type="Pfam" id="PF01152">
    <property type="entry name" value="Bac_globin"/>
    <property type="match status" value="1"/>
</dbReference>
<dbReference type="EMBL" id="RHLK01000014">
    <property type="protein sequence ID" value="MVP01660.1"/>
    <property type="molecule type" value="Genomic_DNA"/>
</dbReference>
<dbReference type="InterPro" id="IPR012292">
    <property type="entry name" value="Globin/Proto"/>
</dbReference>
<organism evidence="9 10">
    <name type="scientific">Paenibacillus lutrae</name>
    <dbReference type="NCBI Taxonomy" id="2078573"/>
    <lineage>
        <taxon>Bacteria</taxon>
        <taxon>Bacillati</taxon>
        <taxon>Bacillota</taxon>
        <taxon>Bacilli</taxon>
        <taxon>Bacillales</taxon>
        <taxon>Paenibacillaceae</taxon>
        <taxon>Paenibacillus</taxon>
    </lineage>
</organism>
<keyword evidence="6" id="KW-0561">Oxygen transport</keyword>
<evidence type="ECO:0000256" key="4">
    <source>
        <dbReference type="ARBA" id="ARBA00022723"/>
    </source>
</evidence>
<accession>A0A7X3K122</accession>
<proteinExistence type="inferred from homology"/>
<gene>
    <name evidence="9" type="ORF">EDM21_19380</name>
</gene>
<evidence type="ECO:0000313" key="9">
    <source>
        <dbReference type="EMBL" id="MVP01660.1"/>
    </source>
</evidence>
<evidence type="ECO:0000256" key="8">
    <source>
        <dbReference type="PIRSR" id="PIRSR601486-1"/>
    </source>
</evidence>
<keyword evidence="10" id="KW-1185">Reference proteome</keyword>
<keyword evidence="5 6" id="KW-0408">Iron</keyword>
<keyword evidence="4 6" id="KW-0479">Metal-binding</keyword>
<keyword evidence="3 6" id="KW-0349">Heme</keyword>
<comment type="caution">
    <text evidence="9">The sequence shown here is derived from an EMBL/GenBank/DDBJ whole genome shotgun (WGS) entry which is preliminary data.</text>
</comment>
<evidence type="ECO:0000256" key="1">
    <source>
        <dbReference type="ARBA" id="ARBA00009660"/>
    </source>
</evidence>
<comment type="similarity">
    <text evidence="1 6">Belongs to the truncated hemoglobin family. Group I subfamily.</text>
</comment>
<evidence type="ECO:0000256" key="3">
    <source>
        <dbReference type="ARBA" id="ARBA00022617"/>
    </source>
</evidence>
<evidence type="ECO:0000256" key="7">
    <source>
        <dbReference type="PIRSR" id="PIRSR002030-1"/>
    </source>
</evidence>
<dbReference type="GO" id="GO:0020037">
    <property type="term" value="F:heme binding"/>
    <property type="evidence" value="ECO:0007669"/>
    <property type="project" value="InterPro"/>
</dbReference>
<dbReference type="InterPro" id="IPR009050">
    <property type="entry name" value="Globin-like_sf"/>
</dbReference>
<dbReference type="InterPro" id="IPR016339">
    <property type="entry name" value="Hemoglobin_trunc_I"/>
</dbReference>
<dbReference type="GO" id="GO:0005344">
    <property type="term" value="F:oxygen carrier activity"/>
    <property type="evidence" value="ECO:0007669"/>
    <property type="project" value="UniProtKB-UniRule"/>
</dbReference>
<keyword evidence="2 6" id="KW-0813">Transport</keyword>
<dbReference type="InterPro" id="IPR001486">
    <property type="entry name" value="Hemoglobin_trunc"/>
</dbReference>
<evidence type="ECO:0000256" key="6">
    <source>
        <dbReference type="PIRNR" id="PIRNR002030"/>
    </source>
</evidence>
<sequence length="118" mass="13141">MKDSLYQKLGGKEAIAQVVEDFYKRVLADEAVNSYFLHTDMDKQRRHQTAFISYALGGAVYSGKSMAEAHKGMNLQPQHFGAIVTHLKASLKHLGVGQEDIEQVVSTVATLQDDILYK</sequence>
<dbReference type="Gene3D" id="1.10.490.10">
    <property type="entry name" value="Globins"/>
    <property type="match status" value="1"/>
</dbReference>
<evidence type="ECO:0000256" key="5">
    <source>
        <dbReference type="ARBA" id="ARBA00023004"/>
    </source>
</evidence>